<dbReference type="PROSITE" id="PS00027">
    <property type="entry name" value="HOMEOBOX_1"/>
    <property type="match status" value="1"/>
</dbReference>
<organism evidence="8 9">
    <name type="scientific">Phlebotomus papatasi</name>
    <name type="common">Sandfly</name>
    <dbReference type="NCBI Taxonomy" id="29031"/>
    <lineage>
        <taxon>Eukaryota</taxon>
        <taxon>Metazoa</taxon>
        <taxon>Ecdysozoa</taxon>
        <taxon>Arthropoda</taxon>
        <taxon>Hexapoda</taxon>
        <taxon>Insecta</taxon>
        <taxon>Pterygota</taxon>
        <taxon>Neoptera</taxon>
        <taxon>Endopterygota</taxon>
        <taxon>Diptera</taxon>
        <taxon>Nematocera</taxon>
        <taxon>Psychodoidea</taxon>
        <taxon>Psychodidae</taxon>
        <taxon>Phlebotomus</taxon>
        <taxon>Phlebotomus</taxon>
    </lineage>
</organism>
<dbReference type="CDD" id="cd00086">
    <property type="entry name" value="homeodomain"/>
    <property type="match status" value="1"/>
</dbReference>
<sequence length="350" mass="39262">MSDFLPSNTMDNFANIESALDEKIRKFENNWGQDLDESWSQSTTSVQNSPQEVSLSPQGCSGTSQSPPGGQVGGETASPPWTTEVQQRPAEIILPQLNQQPRPAMATVQPITRSVPPPSLPANPEPAAFAEPVKKRSRTQFSTFQLVSLENAFTQSVYISRATRSSLARELNLTEKQIKIWFQNRRMKENKVIKGKVSGPNKPQNRLAASAVKNLQKLAEKQNDQNIVSRLMSQRQVAISQPSAFPNFASGEEVHQQYQPPPPYPAGSQIYQQEPRQQPLYPQDNFYDPPQQPFYRPDLHYDFQLPYSGFPDPAADHMMDYPPFVGGMLLNDMTNSTISWGNILDRQLTA</sequence>
<dbReference type="SMART" id="SM00389">
    <property type="entry name" value="HOX"/>
    <property type="match status" value="1"/>
</dbReference>
<evidence type="ECO:0000256" key="7">
    <source>
        <dbReference type="SAM" id="MobiDB-lite"/>
    </source>
</evidence>
<feature type="region of interest" description="Disordered" evidence="7">
    <location>
        <begin position="35"/>
        <end position="83"/>
    </location>
</feature>
<dbReference type="GO" id="GO:0003677">
    <property type="term" value="F:DNA binding"/>
    <property type="evidence" value="ECO:0007669"/>
    <property type="project" value="UniProtKB-UniRule"/>
</dbReference>
<name>A0A1B0DA49_PHLPP</name>
<accession>A0A1B0DA49</accession>
<feature type="compositionally biased region" description="Polar residues" evidence="7">
    <location>
        <begin position="38"/>
        <end position="68"/>
    </location>
</feature>
<evidence type="ECO:0000256" key="4">
    <source>
        <dbReference type="ARBA" id="ARBA00023242"/>
    </source>
</evidence>
<evidence type="ECO:0000313" key="8">
    <source>
        <dbReference type="EnsemblMetazoa" id="PPAI004554-PA"/>
    </source>
</evidence>
<evidence type="ECO:0000313" key="9">
    <source>
        <dbReference type="Proteomes" id="UP000092462"/>
    </source>
</evidence>
<dbReference type="Gene3D" id="1.10.10.60">
    <property type="entry name" value="Homeodomain-like"/>
    <property type="match status" value="1"/>
</dbReference>
<keyword evidence="2 5" id="KW-0238">DNA-binding</keyword>
<keyword evidence="4 5" id="KW-0539">Nucleus</keyword>
<dbReference type="GO" id="GO:0000981">
    <property type="term" value="F:DNA-binding transcription factor activity, RNA polymerase II-specific"/>
    <property type="evidence" value="ECO:0007669"/>
    <property type="project" value="InterPro"/>
</dbReference>
<protein>
    <submittedName>
        <fullName evidence="8">Uncharacterized protein</fullName>
    </submittedName>
</protein>
<dbReference type="VEuPathDB" id="VectorBase:PPAI004554"/>
<dbReference type="EMBL" id="AJVK01013202">
    <property type="status" value="NOT_ANNOTATED_CDS"/>
    <property type="molecule type" value="Genomic_DNA"/>
</dbReference>
<evidence type="ECO:0000256" key="1">
    <source>
        <dbReference type="ARBA" id="ARBA00004123"/>
    </source>
</evidence>
<evidence type="ECO:0000256" key="6">
    <source>
        <dbReference type="RuleBase" id="RU000682"/>
    </source>
</evidence>
<keyword evidence="9" id="KW-1185">Reference proteome</keyword>
<reference evidence="8" key="1">
    <citation type="submission" date="2022-08" db="UniProtKB">
        <authorList>
            <consortium name="EnsemblMetazoa"/>
        </authorList>
    </citation>
    <scope>IDENTIFICATION</scope>
    <source>
        <strain evidence="8">Israel</strain>
    </source>
</reference>
<dbReference type="Pfam" id="PF00046">
    <property type="entry name" value="Homeodomain"/>
    <property type="match status" value="1"/>
</dbReference>
<evidence type="ECO:0000256" key="3">
    <source>
        <dbReference type="ARBA" id="ARBA00023155"/>
    </source>
</evidence>
<dbReference type="PANTHER" id="PTHR24333">
    <property type="entry name" value="HOMEO BOX HB9 LIKE A-RELATED"/>
    <property type="match status" value="1"/>
</dbReference>
<dbReference type="InterPro" id="IPR050848">
    <property type="entry name" value="Homeobox_TF"/>
</dbReference>
<dbReference type="InterPro" id="IPR009057">
    <property type="entry name" value="Homeodomain-like_sf"/>
</dbReference>
<evidence type="ECO:0000256" key="2">
    <source>
        <dbReference type="ARBA" id="ARBA00023125"/>
    </source>
</evidence>
<dbReference type="Proteomes" id="UP000092462">
    <property type="component" value="Unassembled WGS sequence"/>
</dbReference>
<dbReference type="VEuPathDB" id="VectorBase:PPAPM1_003607"/>
<dbReference type="AlphaFoldDB" id="A0A1B0DA49"/>
<proteinExistence type="predicted"/>
<comment type="subcellular location">
    <subcellularLocation>
        <location evidence="1 5 6">Nucleus</location>
    </subcellularLocation>
</comment>
<dbReference type="PANTHER" id="PTHR24333:SF5">
    <property type="entry name" value="VENT HOMEOBOX"/>
    <property type="match status" value="1"/>
</dbReference>
<dbReference type="InterPro" id="IPR017970">
    <property type="entry name" value="Homeobox_CS"/>
</dbReference>
<dbReference type="SUPFAM" id="SSF46689">
    <property type="entry name" value="Homeodomain-like"/>
    <property type="match status" value="1"/>
</dbReference>
<feature type="DNA-binding region" description="Homeobox" evidence="5">
    <location>
        <begin position="134"/>
        <end position="193"/>
    </location>
</feature>
<dbReference type="GO" id="GO:0005634">
    <property type="term" value="C:nucleus"/>
    <property type="evidence" value="ECO:0007669"/>
    <property type="project" value="UniProtKB-SubCell"/>
</dbReference>
<keyword evidence="3 5" id="KW-0371">Homeobox</keyword>
<evidence type="ECO:0000256" key="5">
    <source>
        <dbReference type="PROSITE-ProRule" id="PRU00108"/>
    </source>
</evidence>
<dbReference type="EnsemblMetazoa" id="PPAI004554-RA">
    <property type="protein sequence ID" value="PPAI004554-PA"/>
    <property type="gene ID" value="PPAI004554"/>
</dbReference>
<dbReference type="InterPro" id="IPR001356">
    <property type="entry name" value="HD"/>
</dbReference>
<dbReference type="PROSITE" id="PS50071">
    <property type="entry name" value="HOMEOBOX_2"/>
    <property type="match status" value="1"/>
</dbReference>